<reference evidence="2" key="1">
    <citation type="submission" date="2017-09" db="EMBL/GenBank/DDBJ databases">
        <title>Depth-based differentiation of microbial function through sediment-hosted aquifers and enrichment of novel symbionts in the deep terrestrial subsurface.</title>
        <authorList>
            <person name="Probst A.J."/>
            <person name="Ladd B."/>
            <person name="Jarett J.K."/>
            <person name="Geller-Mcgrath D.E."/>
            <person name="Sieber C.M.K."/>
            <person name="Emerson J.B."/>
            <person name="Anantharaman K."/>
            <person name="Thomas B.C."/>
            <person name="Malmstrom R."/>
            <person name="Stieglmeier M."/>
            <person name="Klingl A."/>
            <person name="Woyke T."/>
            <person name="Ryan C.M."/>
            <person name="Banfield J.F."/>
        </authorList>
    </citation>
    <scope>NUCLEOTIDE SEQUENCE [LARGE SCALE GENOMIC DNA]</scope>
</reference>
<dbReference type="AlphaFoldDB" id="A0A2M7QCK2"/>
<evidence type="ECO:0000313" key="2">
    <source>
        <dbReference type="Proteomes" id="UP000230973"/>
    </source>
</evidence>
<proteinExistence type="predicted"/>
<comment type="caution">
    <text evidence="1">The sequence shown here is derived from an EMBL/GenBank/DDBJ whole genome shotgun (WGS) entry which is preliminary data.</text>
</comment>
<accession>A0A2M7QCK2</accession>
<gene>
    <name evidence="1" type="ORF">COY93_00055</name>
</gene>
<organism evidence="1 2">
    <name type="scientific">Candidatus Uhrbacteria bacterium CG_4_10_14_0_8_um_filter_58_22</name>
    <dbReference type="NCBI Taxonomy" id="1975029"/>
    <lineage>
        <taxon>Bacteria</taxon>
        <taxon>Candidatus Uhriibacteriota</taxon>
    </lineage>
</organism>
<dbReference type="Proteomes" id="UP000230973">
    <property type="component" value="Unassembled WGS sequence"/>
</dbReference>
<name>A0A2M7QCK2_9BACT</name>
<sequence length="158" mass="17877">MNENTPAPAARLSDGPTEDFIFGHNNGVVAMWPNPNGRFAAIVRLVDDGKEHQAWVFARVSPLEGRVDERRIRVLHGNWAQLLELEGWFQSRKITWTHNGCAGTGFVPFSNGASKYWQDENGEWQSDYSDCDYACRQQCDPRLAIEAYLDAMEGKETV</sequence>
<evidence type="ECO:0000313" key="1">
    <source>
        <dbReference type="EMBL" id="PIY63415.1"/>
    </source>
</evidence>
<protein>
    <submittedName>
        <fullName evidence="1">Uncharacterized protein</fullName>
    </submittedName>
</protein>
<dbReference type="EMBL" id="PFLC01000001">
    <property type="protein sequence ID" value="PIY63415.1"/>
    <property type="molecule type" value="Genomic_DNA"/>
</dbReference>